<reference evidence="1" key="1">
    <citation type="journal article" date="2017" name="Nature">
        <title>The sunflower genome provides insights into oil metabolism, flowering and Asterid evolution.</title>
        <authorList>
            <person name="Badouin H."/>
            <person name="Gouzy J."/>
            <person name="Grassa C.J."/>
            <person name="Murat F."/>
            <person name="Staton S.E."/>
            <person name="Cottret L."/>
            <person name="Lelandais-Briere C."/>
            <person name="Owens G.L."/>
            <person name="Carrere S."/>
            <person name="Mayjonade B."/>
            <person name="Legrand L."/>
            <person name="Gill N."/>
            <person name="Kane N.C."/>
            <person name="Bowers J.E."/>
            <person name="Hubner S."/>
            <person name="Bellec A."/>
            <person name="Berard A."/>
            <person name="Berges H."/>
            <person name="Blanchet N."/>
            <person name="Boniface M.C."/>
            <person name="Brunel D."/>
            <person name="Catrice O."/>
            <person name="Chaidir N."/>
            <person name="Claudel C."/>
            <person name="Donnadieu C."/>
            <person name="Faraut T."/>
            <person name="Fievet G."/>
            <person name="Helmstetter N."/>
            <person name="King M."/>
            <person name="Knapp S.J."/>
            <person name="Lai Z."/>
            <person name="Le Paslier M.C."/>
            <person name="Lippi Y."/>
            <person name="Lorenzon L."/>
            <person name="Mandel J.R."/>
            <person name="Marage G."/>
            <person name="Marchand G."/>
            <person name="Marquand E."/>
            <person name="Bret-Mestries E."/>
            <person name="Morien E."/>
            <person name="Nambeesan S."/>
            <person name="Nguyen T."/>
            <person name="Pegot-Espagnet P."/>
            <person name="Pouilly N."/>
            <person name="Raftis F."/>
            <person name="Sallet E."/>
            <person name="Schiex T."/>
            <person name="Thomas J."/>
            <person name="Vandecasteele C."/>
            <person name="Vares D."/>
            <person name="Vear F."/>
            <person name="Vautrin S."/>
            <person name="Crespi M."/>
            <person name="Mangin B."/>
            <person name="Burke J.M."/>
            <person name="Salse J."/>
            <person name="Munos S."/>
            <person name="Vincourt P."/>
            <person name="Rieseberg L.H."/>
            <person name="Langlade N.B."/>
        </authorList>
    </citation>
    <scope>NUCLEOTIDE SEQUENCE</scope>
    <source>
        <tissue evidence="1">Leaves</tissue>
    </source>
</reference>
<dbReference type="Proteomes" id="UP000215914">
    <property type="component" value="Unassembled WGS sequence"/>
</dbReference>
<reference evidence="1" key="2">
    <citation type="submission" date="2020-06" db="EMBL/GenBank/DDBJ databases">
        <title>Helianthus annuus Genome sequencing and assembly Release 2.</title>
        <authorList>
            <person name="Gouzy J."/>
            <person name="Langlade N."/>
            <person name="Munos S."/>
        </authorList>
    </citation>
    <scope>NUCLEOTIDE SEQUENCE</scope>
    <source>
        <tissue evidence="1">Leaves</tissue>
    </source>
</reference>
<gene>
    <name evidence="1" type="ORF">HanXRQr2_Chr12g0561851</name>
</gene>
<name>A0A9K3MY98_HELAN</name>
<sequence>MRHFFYFIENENQSICKKLKPKSNARNQILCIAKNIYKCSSSFEQIDSIQVV</sequence>
<dbReference type="AlphaFoldDB" id="A0A9K3MY98"/>
<accession>A0A9K3MY98</accession>
<protein>
    <submittedName>
        <fullName evidence="1">Uncharacterized protein</fullName>
    </submittedName>
</protein>
<dbReference type="EMBL" id="MNCJ02000327">
    <property type="protein sequence ID" value="KAF5779633.1"/>
    <property type="molecule type" value="Genomic_DNA"/>
</dbReference>
<comment type="caution">
    <text evidence="1">The sequence shown here is derived from an EMBL/GenBank/DDBJ whole genome shotgun (WGS) entry which is preliminary data.</text>
</comment>
<evidence type="ECO:0000313" key="1">
    <source>
        <dbReference type="EMBL" id="KAF5779633.1"/>
    </source>
</evidence>
<dbReference type="Gramene" id="mRNA:HanXRQr2_Chr12g0561851">
    <property type="protein sequence ID" value="mRNA:HanXRQr2_Chr12g0561851"/>
    <property type="gene ID" value="HanXRQr2_Chr12g0561851"/>
</dbReference>
<organism evidence="1 2">
    <name type="scientific">Helianthus annuus</name>
    <name type="common">Common sunflower</name>
    <dbReference type="NCBI Taxonomy" id="4232"/>
    <lineage>
        <taxon>Eukaryota</taxon>
        <taxon>Viridiplantae</taxon>
        <taxon>Streptophyta</taxon>
        <taxon>Embryophyta</taxon>
        <taxon>Tracheophyta</taxon>
        <taxon>Spermatophyta</taxon>
        <taxon>Magnoliopsida</taxon>
        <taxon>eudicotyledons</taxon>
        <taxon>Gunneridae</taxon>
        <taxon>Pentapetalae</taxon>
        <taxon>asterids</taxon>
        <taxon>campanulids</taxon>
        <taxon>Asterales</taxon>
        <taxon>Asteraceae</taxon>
        <taxon>Asteroideae</taxon>
        <taxon>Heliantheae alliance</taxon>
        <taxon>Heliantheae</taxon>
        <taxon>Helianthus</taxon>
    </lineage>
</organism>
<proteinExistence type="predicted"/>
<keyword evidence="2" id="KW-1185">Reference proteome</keyword>
<evidence type="ECO:0000313" key="2">
    <source>
        <dbReference type="Proteomes" id="UP000215914"/>
    </source>
</evidence>